<name>A0A1E7FA15_9STRA</name>
<dbReference type="KEGG" id="fcy:FRACYDRAFT_239665"/>
<protein>
    <submittedName>
        <fullName evidence="2">Uncharacterized protein</fullName>
    </submittedName>
</protein>
<keyword evidence="3" id="KW-1185">Reference proteome</keyword>
<organism evidence="2 3">
    <name type="scientific">Fragilariopsis cylindrus CCMP1102</name>
    <dbReference type="NCBI Taxonomy" id="635003"/>
    <lineage>
        <taxon>Eukaryota</taxon>
        <taxon>Sar</taxon>
        <taxon>Stramenopiles</taxon>
        <taxon>Ochrophyta</taxon>
        <taxon>Bacillariophyta</taxon>
        <taxon>Bacillariophyceae</taxon>
        <taxon>Bacillariophycidae</taxon>
        <taxon>Bacillariales</taxon>
        <taxon>Bacillariaceae</taxon>
        <taxon>Fragilariopsis</taxon>
    </lineage>
</organism>
<feature type="compositionally biased region" description="Polar residues" evidence="1">
    <location>
        <begin position="97"/>
        <end position="116"/>
    </location>
</feature>
<evidence type="ECO:0000256" key="1">
    <source>
        <dbReference type="SAM" id="MobiDB-lite"/>
    </source>
</evidence>
<feature type="compositionally biased region" description="Polar residues" evidence="1">
    <location>
        <begin position="264"/>
        <end position="273"/>
    </location>
</feature>
<feature type="compositionally biased region" description="Polar residues" evidence="1">
    <location>
        <begin position="332"/>
        <end position="347"/>
    </location>
</feature>
<dbReference type="EMBL" id="KV784359">
    <property type="protein sequence ID" value="OEU14986.1"/>
    <property type="molecule type" value="Genomic_DNA"/>
</dbReference>
<feature type="region of interest" description="Disordered" evidence="1">
    <location>
        <begin position="135"/>
        <end position="347"/>
    </location>
</feature>
<reference evidence="2 3" key="1">
    <citation type="submission" date="2016-09" db="EMBL/GenBank/DDBJ databases">
        <title>Extensive genetic diversity and differential bi-allelic expression allows diatom success in the polar Southern Ocean.</title>
        <authorList>
            <consortium name="DOE Joint Genome Institute"/>
            <person name="Mock T."/>
            <person name="Otillar R.P."/>
            <person name="Strauss J."/>
            <person name="Dupont C."/>
            <person name="Frickenhaus S."/>
            <person name="Maumus F."/>
            <person name="Mcmullan M."/>
            <person name="Sanges R."/>
            <person name="Schmutz J."/>
            <person name="Toseland A."/>
            <person name="Valas R."/>
            <person name="Veluchamy A."/>
            <person name="Ward B.J."/>
            <person name="Allen A."/>
            <person name="Barry K."/>
            <person name="Falciatore A."/>
            <person name="Ferrante M."/>
            <person name="Fortunato A.E."/>
            <person name="Gloeckner G."/>
            <person name="Gruber A."/>
            <person name="Hipkin R."/>
            <person name="Janech M."/>
            <person name="Kroth P."/>
            <person name="Leese F."/>
            <person name="Lindquist E."/>
            <person name="Lyon B.R."/>
            <person name="Martin J."/>
            <person name="Mayer C."/>
            <person name="Parker M."/>
            <person name="Quesneville H."/>
            <person name="Raymond J."/>
            <person name="Uhlig C."/>
            <person name="Valentin K.U."/>
            <person name="Worden A.Z."/>
            <person name="Armbrust E.V."/>
            <person name="Bowler C."/>
            <person name="Green B."/>
            <person name="Moulton V."/>
            <person name="Van Oosterhout C."/>
            <person name="Grigoriev I."/>
        </authorList>
    </citation>
    <scope>NUCLEOTIDE SEQUENCE [LARGE SCALE GENOMIC DNA]</scope>
    <source>
        <strain evidence="2 3">CCMP1102</strain>
    </source>
</reference>
<evidence type="ECO:0000313" key="2">
    <source>
        <dbReference type="EMBL" id="OEU14986.1"/>
    </source>
</evidence>
<feature type="compositionally biased region" description="Low complexity" evidence="1">
    <location>
        <begin position="158"/>
        <end position="175"/>
    </location>
</feature>
<feature type="compositionally biased region" description="Polar residues" evidence="1">
    <location>
        <begin position="298"/>
        <end position="317"/>
    </location>
</feature>
<sequence>MKKVRIQVVVVETVSEDAGDGAMDGGLNDDAIDMFGSMKDVRGDVGAENRANSSSSSSNKGSSSYSFSSNNNNEKDSGKRKRVQEDDGDVENLIVNKENSPVQSLPSKRSRTSSPLSKEDCELQESVAQFTEFVKSISSKKDREETISQFKGTRRLCYQSQQPYSTTSSPTTHTSVNAADESDGVKQRPPQHSSRTSGPTKKNDNNYKATSATSSNADDGHLYVAKSSPKQPDVRMKISSSIPVLESGSNKSDDPSSSSETSNALQDTANQKKIQGLPPLSPFLSRKKATVEPAKPKNVSSDSNSDISTQQNGQQPDSDNDKENIPQPATLKESTLSTLQTQKVQVK</sequence>
<feature type="compositionally biased region" description="Low complexity" evidence="1">
    <location>
        <begin position="52"/>
        <end position="72"/>
    </location>
</feature>
<feature type="compositionally biased region" description="Low complexity" evidence="1">
    <location>
        <begin position="246"/>
        <end position="263"/>
    </location>
</feature>
<gene>
    <name evidence="2" type="ORF">FRACYDRAFT_239665</name>
</gene>
<dbReference type="Proteomes" id="UP000095751">
    <property type="component" value="Unassembled WGS sequence"/>
</dbReference>
<feature type="region of interest" description="Disordered" evidence="1">
    <location>
        <begin position="43"/>
        <end position="122"/>
    </location>
</feature>
<evidence type="ECO:0000313" key="3">
    <source>
        <dbReference type="Proteomes" id="UP000095751"/>
    </source>
</evidence>
<accession>A0A1E7FA15</accession>
<feature type="region of interest" description="Disordered" evidence="1">
    <location>
        <begin position="15"/>
        <end position="34"/>
    </location>
</feature>
<dbReference type="AlphaFoldDB" id="A0A1E7FA15"/>
<proteinExistence type="predicted"/>
<dbReference type="InParanoid" id="A0A1E7FA15"/>
<feature type="compositionally biased region" description="Polar residues" evidence="1">
    <location>
        <begin position="190"/>
        <end position="217"/>
    </location>
</feature>